<keyword evidence="2" id="KW-0472">Membrane</keyword>
<evidence type="ECO:0000256" key="2">
    <source>
        <dbReference type="SAM" id="Phobius"/>
    </source>
</evidence>
<gene>
    <name evidence="4" type="ORF">SAMN05444394_1789</name>
</gene>
<evidence type="ECO:0000256" key="1">
    <source>
        <dbReference type="SAM" id="MobiDB-lite"/>
    </source>
</evidence>
<feature type="region of interest" description="Disordered" evidence="1">
    <location>
        <begin position="101"/>
        <end position="121"/>
    </location>
</feature>
<dbReference type="Proteomes" id="UP000185221">
    <property type="component" value="Unassembled WGS sequence"/>
</dbReference>
<dbReference type="EMBL" id="FSRC01000001">
    <property type="protein sequence ID" value="SIN78780.1"/>
    <property type="molecule type" value="Genomic_DNA"/>
</dbReference>
<feature type="transmembrane region" description="Helical" evidence="2">
    <location>
        <begin position="15"/>
        <end position="34"/>
    </location>
</feature>
<sequence>MKHPIHSRSKQQRTLMLMIPVLTVPFLTLAFWALGGGSQKASSPLDHLADGFNPSLPELLGFEEKHFDKMEHYQRSSEDSGRFQREVKNDPYYQMAFQGEQGMETTSPPPISKGSASNSPLFQSTQEAQILQRLETLNRTIQESPPPAPRQDLPSFPKPTDPIPTLGTDLDRLDQMMQQMQHANSTPDPELDQMAELLDRILDIQHPERFQERMRSKKEKSPPFRLSAATKEDFPIGEASHLSRFPASFNGFFGLESESMETKSSASIKAVIHEDQTLVSGSTVKLRIIEGINLNEITLPKDQLVYGLASLHGERLNISIRHIRIADQILPVDFKVHDADGLEGIRIPGSLSKEVSSQSGSRAIQGLGFNSFDYSLEAQAAQAGIETAKSFLGKKIRQVKVNLKAGYQVWIVHND</sequence>
<proteinExistence type="predicted"/>
<dbReference type="NCBIfam" id="TIGR03779">
    <property type="entry name" value="Bac_Flav_CT_M"/>
    <property type="match status" value="1"/>
</dbReference>
<reference evidence="5" key="1">
    <citation type="submission" date="2016-11" db="EMBL/GenBank/DDBJ databases">
        <authorList>
            <person name="Varghese N."/>
            <person name="Submissions S."/>
        </authorList>
    </citation>
    <scope>NUCLEOTIDE SEQUENCE [LARGE SCALE GENOMIC DNA]</scope>
    <source>
        <strain evidence="5">DSM 15292</strain>
    </source>
</reference>
<name>A0A1N6E6Y4_9BACT</name>
<dbReference type="OrthoDB" id="1453786at2"/>
<organism evidence="4 5">
    <name type="scientific">Algoriphagus halophilus</name>
    <dbReference type="NCBI Taxonomy" id="226505"/>
    <lineage>
        <taxon>Bacteria</taxon>
        <taxon>Pseudomonadati</taxon>
        <taxon>Bacteroidota</taxon>
        <taxon>Cytophagia</taxon>
        <taxon>Cytophagales</taxon>
        <taxon>Cyclobacteriaceae</taxon>
        <taxon>Algoriphagus</taxon>
    </lineage>
</organism>
<feature type="region of interest" description="Disordered" evidence="1">
    <location>
        <begin position="141"/>
        <end position="162"/>
    </location>
</feature>
<dbReference type="InterPro" id="IPR055407">
    <property type="entry name" value="TraM_C"/>
</dbReference>
<evidence type="ECO:0000259" key="3">
    <source>
        <dbReference type="Pfam" id="PF12508"/>
    </source>
</evidence>
<dbReference type="InterPro" id="IPR022187">
    <property type="entry name" value="Conjug_transposon_TraM"/>
</dbReference>
<dbReference type="RefSeq" id="WP_074224485.1">
    <property type="nucleotide sequence ID" value="NZ_FSRC01000001.1"/>
</dbReference>
<keyword evidence="5" id="KW-1185">Reference proteome</keyword>
<evidence type="ECO:0000313" key="4">
    <source>
        <dbReference type="EMBL" id="SIN78780.1"/>
    </source>
</evidence>
<dbReference type="Pfam" id="PF12508">
    <property type="entry name" value="Transposon_TraM"/>
    <property type="match status" value="1"/>
</dbReference>
<evidence type="ECO:0000313" key="5">
    <source>
        <dbReference type="Proteomes" id="UP000185221"/>
    </source>
</evidence>
<feature type="domain" description="Conjugative transposon TraM C-terminal" evidence="3">
    <location>
        <begin position="268"/>
        <end position="411"/>
    </location>
</feature>
<dbReference type="STRING" id="226505.SAMN05444394_1789"/>
<keyword evidence="2" id="KW-1133">Transmembrane helix</keyword>
<dbReference type="AlphaFoldDB" id="A0A1N6E6Y4"/>
<protein>
    <submittedName>
        <fullName evidence="4">Bacteroides conjugative transposon TraM protein</fullName>
    </submittedName>
</protein>
<keyword evidence="2" id="KW-0812">Transmembrane</keyword>
<accession>A0A1N6E6Y4</accession>